<dbReference type="GO" id="GO:0043175">
    <property type="term" value="F:RNA polymerase core enzyme binding"/>
    <property type="evidence" value="ECO:0007669"/>
    <property type="project" value="UniProtKB-UniRule"/>
</dbReference>
<dbReference type="Proteomes" id="UP000316621">
    <property type="component" value="Chromosome 7"/>
</dbReference>
<dbReference type="EMBL" id="CM010721">
    <property type="protein sequence ID" value="RZC68687.1"/>
    <property type="molecule type" value="Genomic_DNA"/>
</dbReference>
<evidence type="ECO:0000313" key="15">
    <source>
        <dbReference type="EMBL" id="RZC68687.1"/>
    </source>
</evidence>
<dbReference type="SUPFAM" id="SSF53448">
    <property type="entry name" value="Nucleotide-diphospho-sugar transferases"/>
    <property type="match status" value="1"/>
</dbReference>
<protein>
    <recommendedName>
        <fullName evidence="13">RNA polymerase II subunit B1 CTD phosphatase RPAP2 homolog</fullName>
        <ecNumber evidence="13">3.1.3.16</ecNumber>
    </recommendedName>
</protein>
<dbReference type="PANTHER" id="PTHR14732:SF0">
    <property type="entry name" value="RNA POLYMERASE II SUBUNIT B1 CTD PHOSPHATASE RPAP2-RELATED"/>
    <property type="match status" value="1"/>
</dbReference>
<comment type="catalytic activity">
    <reaction evidence="11 13">
        <text>O-phospho-L-threonyl-[protein] + H2O = L-threonyl-[protein] + phosphate</text>
        <dbReference type="Rhea" id="RHEA:47004"/>
        <dbReference type="Rhea" id="RHEA-COMP:11060"/>
        <dbReference type="Rhea" id="RHEA-COMP:11605"/>
        <dbReference type="ChEBI" id="CHEBI:15377"/>
        <dbReference type="ChEBI" id="CHEBI:30013"/>
        <dbReference type="ChEBI" id="CHEBI:43474"/>
        <dbReference type="ChEBI" id="CHEBI:61977"/>
        <dbReference type="EC" id="3.1.3.16"/>
    </reaction>
</comment>
<dbReference type="GO" id="GO:0005634">
    <property type="term" value="C:nucleus"/>
    <property type="evidence" value="ECO:0007669"/>
    <property type="project" value="UniProtKB-SubCell"/>
</dbReference>
<evidence type="ECO:0000256" key="1">
    <source>
        <dbReference type="ARBA" id="ARBA00004123"/>
    </source>
</evidence>
<keyword evidence="5 13" id="KW-0863">Zinc-finger</keyword>
<dbReference type="InterPro" id="IPR002495">
    <property type="entry name" value="Glyco_trans_8"/>
</dbReference>
<evidence type="ECO:0000313" key="16">
    <source>
        <dbReference type="Proteomes" id="UP000316621"/>
    </source>
</evidence>
<reference evidence="15 16" key="1">
    <citation type="journal article" date="2018" name="Science">
        <title>The opium poppy genome and morphinan production.</title>
        <authorList>
            <person name="Guo L."/>
            <person name="Winzer T."/>
            <person name="Yang X."/>
            <person name="Li Y."/>
            <person name="Ning Z."/>
            <person name="He Z."/>
            <person name="Teodor R."/>
            <person name="Lu Y."/>
            <person name="Bowser T.A."/>
            <person name="Graham I.A."/>
            <person name="Ye K."/>
        </authorList>
    </citation>
    <scope>NUCLEOTIDE SEQUENCE [LARGE SCALE GENOMIC DNA]</scope>
    <source>
        <strain evidence="16">cv. HN1</strain>
        <tissue evidence="15">Leaves</tissue>
    </source>
</reference>
<evidence type="ECO:0000256" key="13">
    <source>
        <dbReference type="RuleBase" id="RU367080"/>
    </source>
</evidence>
<comment type="similarity">
    <text evidence="2 12 13">Belongs to the RPAP2 family.</text>
</comment>
<dbReference type="GO" id="GO:0005737">
    <property type="term" value="C:cytoplasm"/>
    <property type="evidence" value="ECO:0007669"/>
    <property type="project" value="TreeGrafter"/>
</dbReference>
<name>A0A4Y7K6Z7_PAPSO</name>
<sequence>MAKAELAFTNNAAHKLQLALLEGIQDENKLFAAGSLICKRDYEDVVTERSISNLCGYPLCINSLPLQRPRKGRYRISLKDHKVYDLQETYMYCSSQCVVNSLAFGGSLQDDRCPVVNSSKVDEVLKLFEEGLSLEEEGLGKKKKGDLGLSELRIQEKMDAKVGEGDWITGPSNAIEGYVPKQSSAIKRSSKTMSGESKVKLNNSDLKSQVEIPEVSYSASKCGSDINVTDLEEELCAGIDVLLQETTLKSSLKSSGSNKLTHSVTWADEKETDNGNESHGNLCHVQEMGDSQGSAESSGSQIGEDMDSSVRLASAEACAKALKQAAEVVACGESDASHAVSEAGIIILPQHMNGGNTEMVENALEPETVPLKWPTKPGVFNFEVFDSENSWFEPPPEGFSLSLPPFATMYMAVFGWVTSSSLAYVYGREEDSQEEFLSVNGRSYPYKIVLSDGRSSEIKQTLSGCLARALPGLVMDLRLPTPVSFLEQGMSRLIETMSFVDALPSFRMKQWHVIVLLFMDALSVCQIPGLSSHMTGTRMLTHKVLDGAQISSEEYELLKDHIIPLGRLPQFSTQSGGYDSDIPKNLLIEILRFRNVFVNVASCEVYLPEMHPKLHRILFLDDDIVVQRDLTGQWDMDMDGKCKNFSHPWIKEPFSPKACAWAYGMNFFDLDAWRKEKCTEQYHCWETLPLDKSWHVLGLGHNPSISMDEIRNASVVDFNGNMKPWLDIAIPQFRPLWTKYVDCEMEFVQQCNFDSTAAVQMFKVPFHGLERTGGRK</sequence>
<dbReference type="InterPro" id="IPR039693">
    <property type="entry name" value="Rtr1/RPAP2"/>
</dbReference>
<keyword evidence="4 13" id="KW-0479">Metal-binding</keyword>
<dbReference type="Gramene" id="RZC68687">
    <property type="protein sequence ID" value="RZC68687"/>
    <property type="gene ID" value="C5167_032585"/>
</dbReference>
<evidence type="ECO:0000256" key="6">
    <source>
        <dbReference type="ARBA" id="ARBA00022801"/>
    </source>
</evidence>
<evidence type="ECO:0000256" key="10">
    <source>
        <dbReference type="ARBA" id="ARBA00047761"/>
    </source>
</evidence>
<evidence type="ECO:0000256" key="9">
    <source>
        <dbReference type="ARBA" id="ARBA00023242"/>
    </source>
</evidence>
<gene>
    <name evidence="15" type="ORF">C5167_032585</name>
</gene>
<evidence type="ECO:0000256" key="2">
    <source>
        <dbReference type="ARBA" id="ARBA00005676"/>
    </source>
</evidence>
<organism evidence="15 16">
    <name type="scientific">Papaver somniferum</name>
    <name type="common">Opium poppy</name>
    <dbReference type="NCBI Taxonomy" id="3469"/>
    <lineage>
        <taxon>Eukaryota</taxon>
        <taxon>Viridiplantae</taxon>
        <taxon>Streptophyta</taxon>
        <taxon>Embryophyta</taxon>
        <taxon>Tracheophyta</taxon>
        <taxon>Spermatophyta</taxon>
        <taxon>Magnoliopsida</taxon>
        <taxon>Ranunculales</taxon>
        <taxon>Papaveraceae</taxon>
        <taxon>Papaveroideae</taxon>
        <taxon>Papaver</taxon>
    </lineage>
</organism>
<keyword evidence="3" id="KW-0808">Transferase</keyword>
<dbReference type="InterPro" id="IPR007308">
    <property type="entry name" value="Rtr1/RPAP2_dom"/>
</dbReference>
<evidence type="ECO:0000256" key="5">
    <source>
        <dbReference type="ARBA" id="ARBA00022771"/>
    </source>
</evidence>
<dbReference type="GO" id="GO:0016757">
    <property type="term" value="F:glycosyltransferase activity"/>
    <property type="evidence" value="ECO:0007669"/>
    <property type="project" value="UniProtKB-KW"/>
</dbReference>
<evidence type="ECO:0000256" key="3">
    <source>
        <dbReference type="ARBA" id="ARBA00022676"/>
    </source>
</evidence>
<dbReference type="Gene3D" id="1.25.40.820">
    <property type="match status" value="1"/>
</dbReference>
<keyword evidence="7 13" id="KW-0862">Zinc</keyword>
<keyword evidence="3" id="KW-0328">Glycosyltransferase</keyword>
<dbReference type="InterPro" id="IPR038534">
    <property type="entry name" value="Rtr1/RPAP2_sf"/>
</dbReference>
<keyword evidence="8 13" id="KW-0904">Protein phosphatase</keyword>
<dbReference type="PROSITE" id="PS51479">
    <property type="entry name" value="ZF_RTR1"/>
    <property type="match status" value="1"/>
</dbReference>
<evidence type="ECO:0000256" key="8">
    <source>
        <dbReference type="ARBA" id="ARBA00022912"/>
    </source>
</evidence>
<keyword evidence="16" id="KW-1185">Reference proteome</keyword>
<accession>A0A4Y7K6Z7</accession>
<dbReference type="Pfam" id="PF01501">
    <property type="entry name" value="Glyco_transf_8"/>
    <property type="match status" value="2"/>
</dbReference>
<dbReference type="AlphaFoldDB" id="A0A4Y7K6Z7"/>
<comment type="subcellular location">
    <subcellularLocation>
        <location evidence="1 13">Nucleus</location>
    </subcellularLocation>
</comment>
<dbReference type="Pfam" id="PF04181">
    <property type="entry name" value="RPAP2_Rtr1"/>
    <property type="match status" value="1"/>
</dbReference>
<comment type="function">
    <text evidence="13">Putative RNA polymerase II subunit B1 C-terminal domain (CTD) phosphatase involved in RNA polymerase II transcription regulation.</text>
</comment>
<dbReference type="InterPro" id="IPR029044">
    <property type="entry name" value="Nucleotide-diphossugar_trans"/>
</dbReference>
<evidence type="ECO:0000256" key="4">
    <source>
        <dbReference type="ARBA" id="ARBA00022723"/>
    </source>
</evidence>
<evidence type="ECO:0000256" key="7">
    <source>
        <dbReference type="ARBA" id="ARBA00022833"/>
    </source>
</evidence>
<dbReference type="GO" id="GO:0008270">
    <property type="term" value="F:zinc ion binding"/>
    <property type="evidence" value="ECO:0007669"/>
    <property type="project" value="UniProtKB-KW"/>
</dbReference>
<dbReference type="EC" id="3.1.3.16" evidence="13"/>
<dbReference type="STRING" id="3469.A0A4Y7K6Z7"/>
<dbReference type="OMA" id="EYPRRIM"/>
<dbReference type="GO" id="GO:0008420">
    <property type="term" value="F:RNA polymerase II CTD heptapeptide repeat phosphatase activity"/>
    <property type="evidence" value="ECO:0007669"/>
    <property type="project" value="UniProtKB-UniRule"/>
</dbReference>
<keyword evidence="9 13" id="KW-0539">Nucleus</keyword>
<evidence type="ECO:0000256" key="12">
    <source>
        <dbReference type="PROSITE-ProRule" id="PRU00812"/>
    </source>
</evidence>
<evidence type="ECO:0000259" key="14">
    <source>
        <dbReference type="PROSITE" id="PS51479"/>
    </source>
</evidence>
<evidence type="ECO:0000256" key="11">
    <source>
        <dbReference type="ARBA" id="ARBA00048336"/>
    </source>
</evidence>
<dbReference type="PANTHER" id="PTHR14732">
    <property type="entry name" value="RNA POLYMERASE II SUBUNIT B1 CTD PHOSPHATASE RPAP2-RELATED"/>
    <property type="match status" value="1"/>
</dbReference>
<comment type="catalytic activity">
    <reaction evidence="10 13">
        <text>O-phospho-L-seryl-[protein] + H2O = L-seryl-[protein] + phosphate</text>
        <dbReference type="Rhea" id="RHEA:20629"/>
        <dbReference type="Rhea" id="RHEA-COMP:9863"/>
        <dbReference type="Rhea" id="RHEA-COMP:11604"/>
        <dbReference type="ChEBI" id="CHEBI:15377"/>
        <dbReference type="ChEBI" id="CHEBI:29999"/>
        <dbReference type="ChEBI" id="CHEBI:43474"/>
        <dbReference type="ChEBI" id="CHEBI:83421"/>
        <dbReference type="EC" id="3.1.3.16"/>
    </reaction>
</comment>
<dbReference type="Gene3D" id="3.90.550.10">
    <property type="entry name" value="Spore Coat Polysaccharide Biosynthesis Protein SpsA, Chain A"/>
    <property type="match status" value="1"/>
</dbReference>
<proteinExistence type="inferred from homology"/>
<keyword evidence="6 13" id="KW-0378">Hydrolase</keyword>
<feature type="domain" description="RTR1-type" evidence="14">
    <location>
        <begin position="32"/>
        <end position="117"/>
    </location>
</feature>